<evidence type="ECO:0000313" key="1">
    <source>
        <dbReference type="EMBL" id="SMB80727.1"/>
    </source>
</evidence>
<dbReference type="EMBL" id="FWWR01000009">
    <property type="protein sequence ID" value="SMB80727.1"/>
    <property type="molecule type" value="Genomic_DNA"/>
</dbReference>
<sequence>MIYIVDDSIGALVFLKQCNVGGNVIIDNLYFPLAMMPNTIKYRIDLIEENVKGNILCTNPSMAIYFKNAITGLEKFYEDFERNPGTVLSNKIFAEKFGGIDVQVLVNTVVDGNISSYVTKNLLDSYIGDSTMVYVMEPCIHYYREYMEKSYPNVKFKFLFDYIADEMGEVNTKSKYYVTGNRRGFYIGAEELLGGNYASIRRLKW</sequence>
<accession>A0A1W1UI29</accession>
<reference evidence="2" key="1">
    <citation type="submission" date="2017-04" db="EMBL/GenBank/DDBJ databases">
        <authorList>
            <person name="Varghese N."/>
            <person name="Submissions S."/>
        </authorList>
    </citation>
    <scope>NUCLEOTIDE SEQUENCE [LARGE SCALE GENOMIC DNA]</scope>
    <source>
        <strain evidence="2">DSM 20463</strain>
    </source>
</reference>
<dbReference type="STRING" id="573058.SAMN00017477_0271"/>
<organism evidence="1 2">
    <name type="scientific">Peptoniphilus asaccharolyticus DSM 20463</name>
    <dbReference type="NCBI Taxonomy" id="573058"/>
    <lineage>
        <taxon>Bacteria</taxon>
        <taxon>Bacillati</taxon>
        <taxon>Bacillota</taxon>
        <taxon>Tissierellia</taxon>
        <taxon>Tissierellales</taxon>
        <taxon>Peptoniphilaceae</taxon>
        <taxon>Peptoniphilus</taxon>
    </lineage>
</organism>
<name>A0A1W1UI29_PEPAS</name>
<evidence type="ECO:0000313" key="2">
    <source>
        <dbReference type="Proteomes" id="UP000192368"/>
    </source>
</evidence>
<dbReference type="OrthoDB" id="1698851at2"/>
<dbReference type="AlphaFoldDB" id="A0A1W1UI29"/>
<keyword evidence="2" id="KW-1185">Reference proteome</keyword>
<dbReference type="RefSeq" id="WP_084229975.1">
    <property type="nucleotide sequence ID" value="NZ_FWWR01000009.1"/>
</dbReference>
<proteinExistence type="predicted"/>
<dbReference type="Proteomes" id="UP000192368">
    <property type="component" value="Unassembled WGS sequence"/>
</dbReference>
<gene>
    <name evidence="1" type="ORF">SAMN00017477_0271</name>
</gene>
<protein>
    <submittedName>
        <fullName evidence="1">Uncharacterized protein</fullName>
    </submittedName>
</protein>